<protein>
    <submittedName>
        <fullName evidence="1">6331_t:CDS:1</fullName>
    </submittedName>
</protein>
<organism evidence="1 2">
    <name type="scientific">Diversispora eburnea</name>
    <dbReference type="NCBI Taxonomy" id="1213867"/>
    <lineage>
        <taxon>Eukaryota</taxon>
        <taxon>Fungi</taxon>
        <taxon>Fungi incertae sedis</taxon>
        <taxon>Mucoromycota</taxon>
        <taxon>Glomeromycotina</taxon>
        <taxon>Glomeromycetes</taxon>
        <taxon>Diversisporales</taxon>
        <taxon>Diversisporaceae</taxon>
        <taxon>Diversispora</taxon>
    </lineage>
</organism>
<evidence type="ECO:0000313" key="1">
    <source>
        <dbReference type="EMBL" id="CAG8592874.1"/>
    </source>
</evidence>
<evidence type="ECO:0000313" key="2">
    <source>
        <dbReference type="Proteomes" id="UP000789706"/>
    </source>
</evidence>
<sequence>EEVPLREDIEIHGEIEKTLLALDFTCSKDESEVEYYYDLNSKKKTYKSSYIGCFA</sequence>
<name>A0A9N9GAE7_9GLOM</name>
<accession>A0A9N9GAE7</accession>
<dbReference type="Proteomes" id="UP000789706">
    <property type="component" value="Unassembled WGS sequence"/>
</dbReference>
<comment type="caution">
    <text evidence="1">The sequence shown here is derived from an EMBL/GenBank/DDBJ whole genome shotgun (WGS) entry which is preliminary data.</text>
</comment>
<proteinExistence type="predicted"/>
<dbReference type="EMBL" id="CAJVPK010001612">
    <property type="protein sequence ID" value="CAG8592874.1"/>
    <property type="molecule type" value="Genomic_DNA"/>
</dbReference>
<dbReference type="OrthoDB" id="10604705at2759"/>
<dbReference type="AlphaFoldDB" id="A0A9N9GAE7"/>
<keyword evidence="2" id="KW-1185">Reference proteome</keyword>
<gene>
    <name evidence="1" type="ORF">DEBURN_LOCUS9145</name>
</gene>
<feature type="non-terminal residue" evidence="1">
    <location>
        <position position="1"/>
    </location>
</feature>
<reference evidence="1" key="1">
    <citation type="submission" date="2021-06" db="EMBL/GenBank/DDBJ databases">
        <authorList>
            <person name="Kallberg Y."/>
            <person name="Tangrot J."/>
            <person name="Rosling A."/>
        </authorList>
    </citation>
    <scope>NUCLEOTIDE SEQUENCE</scope>
    <source>
        <strain evidence="1">AZ414A</strain>
    </source>
</reference>